<dbReference type="PANTHER" id="PTHR47099">
    <property type="entry name" value="METHYLCOBAMIDE:COM METHYLTRANSFERASE MTBA"/>
    <property type="match status" value="1"/>
</dbReference>
<dbReference type="InterPro" id="IPR038071">
    <property type="entry name" value="UROD/MetE-like_sf"/>
</dbReference>
<dbReference type="Pfam" id="PF01208">
    <property type="entry name" value="URO-D"/>
    <property type="match status" value="1"/>
</dbReference>
<accession>A0A1C7I982</accession>
<dbReference type="GO" id="GO:0004853">
    <property type="term" value="F:uroporphyrinogen decarboxylase activity"/>
    <property type="evidence" value="ECO:0007669"/>
    <property type="project" value="InterPro"/>
</dbReference>
<gene>
    <name evidence="2" type="ORF">A4V09_06190</name>
</gene>
<proteinExistence type="predicted"/>
<reference evidence="2" key="1">
    <citation type="submission" date="2017-04" db="EMBL/GenBank/DDBJ databases">
        <title>Complete Genome Sequences of Twelve Strains of a Stable Defined Moderately Diverse Mouse Microbiota 2 (sDMDMm2).</title>
        <authorList>
            <person name="Uchimura Y."/>
            <person name="Wyss M."/>
            <person name="Brugiroux S."/>
            <person name="Limenitakis J.P."/>
            <person name="Stecher B."/>
            <person name="McCoy K.D."/>
            <person name="Macpherson A.J."/>
        </authorList>
    </citation>
    <scope>NUCLEOTIDE SEQUENCE</scope>
    <source>
        <strain evidence="2">YL58</strain>
    </source>
</reference>
<dbReference type="SUPFAM" id="SSF51726">
    <property type="entry name" value="UROD/MetE-like"/>
    <property type="match status" value="1"/>
</dbReference>
<evidence type="ECO:0000313" key="2">
    <source>
        <dbReference type="EMBL" id="ANU75393.2"/>
    </source>
</evidence>
<dbReference type="KEGG" id="byl:A4V09_06190"/>
<dbReference type="STRING" id="1796616.A4V09_06190"/>
<dbReference type="PANTHER" id="PTHR47099:SF1">
    <property type="entry name" value="METHYLCOBAMIDE:COM METHYLTRANSFERASE MTBA"/>
    <property type="match status" value="1"/>
</dbReference>
<sequence length="418" mass="47852">MGKEEIPMTDQEKLYEERKKRVETAVSNQEPDKVPNTLLVGTYPLHKAGITMAESMVDHEKACRAMLAFYEKYSYTDTGSISNFTPAAKVLENLGMKNARWPGDPKGLDENNTYQFIEYPTLKDGEYDEFFRDPAGFWLTKHLPRTMEIFEPMADLDYYDLIVGGAQQMLTSPQAVNVYKRLLAAAEEARKMNAVIGTYDKKLRELGYYSIMGGGSATAFDMLGDTLRGTFGMMPDLIEERENVRHALDIFADLHIKQSLGFCQATGCRYAWVMLHKGFDNFISERDYRELYWPYLQKWILALIDHNITPVVYTEGAYNTRLTYLKEVPKNKVVYHFENVDLKLAKKELGDTACLMGGFPVYTVRHGTPERIREEVKKHLEIMAPGGGYLFTTGYSLEDCPEENMEALLEAVDRYGKY</sequence>
<keyword evidence="3" id="KW-1185">Reference proteome</keyword>
<feature type="domain" description="Uroporphyrinogen decarboxylase (URO-D)" evidence="1">
    <location>
        <begin position="204"/>
        <end position="415"/>
    </location>
</feature>
<evidence type="ECO:0000313" key="3">
    <source>
        <dbReference type="Proteomes" id="UP000092574"/>
    </source>
</evidence>
<evidence type="ECO:0000259" key="1">
    <source>
        <dbReference type="Pfam" id="PF01208"/>
    </source>
</evidence>
<dbReference type="AlphaFoldDB" id="A0A1C7I982"/>
<name>A0A1C7I982_9FIRM</name>
<dbReference type="InterPro" id="IPR000257">
    <property type="entry name" value="Uroporphyrinogen_deCOase"/>
</dbReference>
<dbReference type="GO" id="GO:0006779">
    <property type="term" value="P:porphyrin-containing compound biosynthetic process"/>
    <property type="evidence" value="ECO:0007669"/>
    <property type="project" value="InterPro"/>
</dbReference>
<dbReference type="InterPro" id="IPR052024">
    <property type="entry name" value="Methanogen_methyltrans"/>
</dbReference>
<organism evidence="2 3">
    <name type="scientific">Blautia pseudococcoides</name>
    <dbReference type="NCBI Taxonomy" id="1796616"/>
    <lineage>
        <taxon>Bacteria</taxon>
        <taxon>Bacillati</taxon>
        <taxon>Bacillota</taxon>
        <taxon>Clostridia</taxon>
        <taxon>Lachnospirales</taxon>
        <taxon>Lachnospiraceae</taxon>
        <taxon>Blautia</taxon>
    </lineage>
</organism>
<dbReference type="OrthoDB" id="9813603at2"/>
<dbReference type="Gene3D" id="3.20.20.210">
    <property type="match status" value="1"/>
</dbReference>
<protein>
    <recommendedName>
        <fullName evidence="1">Uroporphyrinogen decarboxylase (URO-D) domain-containing protein</fullName>
    </recommendedName>
</protein>
<dbReference type="Proteomes" id="UP000092574">
    <property type="component" value="Chromosome"/>
</dbReference>
<dbReference type="EMBL" id="CP015405">
    <property type="protein sequence ID" value="ANU75393.2"/>
    <property type="molecule type" value="Genomic_DNA"/>
</dbReference>